<dbReference type="EMBL" id="CAUH01002170">
    <property type="protein sequence ID" value="CCU76098.1"/>
    <property type="molecule type" value="Genomic_DNA"/>
</dbReference>
<keyword evidence="3" id="KW-1185">Reference proteome</keyword>
<dbReference type="OrthoDB" id="3606569at2759"/>
<evidence type="ECO:0000313" key="2">
    <source>
        <dbReference type="EMBL" id="CCU76098.1"/>
    </source>
</evidence>
<reference evidence="2 3" key="1">
    <citation type="journal article" date="2010" name="Science">
        <title>Genome expansion and gene loss in powdery mildew fungi reveal tradeoffs in extreme parasitism.</title>
        <authorList>
            <person name="Spanu P.D."/>
            <person name="Abbott J.C."/>
            <person name="Amselem J."/>
            <person name="Burgis T.A."/>
            <person name="Soanes D.M."/>
            <person name="Stueber K."/>
            <person name="Ver Loren van Themaat E."/>
            <person name="Brown J.K.M."/>
            <person name="Butcher S.A."/>
            <person name="Gurr S.J."/>
            <person name="Lebrun M.-H."/>
            <person name="Ridout C.J."/>
            <person name="Schulze-Lefert P."/>
            <person name="Talbot N.J."/>
            <person name="Ahmadinejad N."/>
            <person name="Ametz C."/>
            <person name="Barton G.R."/>
            <person name="Benjdia M."/>
            <person name="Bidzinski P."/>
            <person name="Bindschedler L.V."/>
            <person name="Both M."/>
            <person name="Brewer M.T."/>
            <person name="Cadle-Davidson L."/>
            <person name="Cadle-Davidson M.M."/>
            <person name="Collemare J."/>
            <person name="Cramer R."/>
            <person name="Frenkel O."/>
            <person name="Godfrey D."/>
            <person name="Harriman J."/>
            <person name="Hoede C."/>
            <person name="King B.C."/>
            <person name="Klages S."/>
            <person name="Kleemann J."/>
            <person name="Knoll D."/>
            <person name="Koti P.S."/>
            <person name="Kreplak J."/>
            <person name="Lopez-Ruiz F.J."/>
            <person name="Lu X."/>
            <person name="Maekawa T."/>
            <person name="Mahanil S."/>
            <person name="Micali C."/>
            <person name="Milgroom M.G."/>
            <person name="Montana G."/>
            <person name="Noir S."/>
            <person name="O'Connell R.J."/>
            <person name="Oberhaensli S."/>
            <person name="Parlange F."/>
            <person name="Pedersen C."/>
            <person name="Quesneville H."/>
            <person name="Reinhardt R."/>
            <person name="Rott M."/>
            <person name="Sacristan S."/>
            <person name="Schmidt S.M."/>
            <person name="Schoen M."/>
            <person name="Skamnioti P."/>
            <person name="Sommer H."/>
            <person name="Stephens A."/>
            <person name="Takahara H."/>
            <person name="Thordal-Christensen H."/>
            <person name="Vigouroux M."/>
            <person name="Wessling R."/>
            <person name="Wicker T."/>
            <person name="Panstruga R."/>
        </authorList>
    </citation>
    <scope>NUCLEOTIDE SEQUENCE [LARGE SCALE GENOMIC DNA]</scope>
    <source>
        <strain evidence="2">DH14</strain>
    </source>
</reference>
<accession>N1JEC3</accession>
<protein>
    <submittedName>
        <fullName evidence="2">CSEP0128 putative effector protein</fullName>
    </submittedName>
</protein>
<keyword evidence="1" id="KW-0732">Signal</keyword>
<sequence>MKLFTASGVATLFSILAPVTAISVPNIGRGITVPNPDRNFSFLCENGRSYAKDYLIGKVQEGRTIMRHPNAHIDYPVQLNYLNYHIVGPLWYYPVNLPAPADFVVFNTNSQIAGVATYVDLPYGEIPFRACSLN</sequence>
<dbReference type="AlphaFoldDB" id="N1JEC3"/>
<evidence type="ECO:0000256" key="1">
    <source>
        <dbReference type="SAM" id="SignalP"/>
    </source>
</evidence>
<comment type="caution">
    <text evidence="2">The sequence shown here is derived from an EMBL/GenBank/DDBJ whole genome shotgun (WGS) entry which is preliminary data.</text>
</comment>
<organism evidence="2 3">
    <name type="scientific">Blumeria graminis f. sp. hordei (strain DH14)</name>
    <name type="common">Barley powdery mildew</name>
    <name type="synonym">Oidium monilioides f. sp. hordei</name>
    <dbReference type="NCBI Taxonomy" id="546991"/>
    <lineage>
        <taxon>Eukaryota</taxon>
        <taxon>Fungi</taxon>
        <taxon>Dikarya</taxon>
        <taxon>Ascomycota</taxon>
        <taxon>Pezizomycotina</taxon>
        <taxon>Leotiomycetes</taxon>
        <taxon>Erysiphales</taxon>
        <taxon>Erysiphaceae</taxon>
        <taxon>Blumeria</taxon>
        <taxon>Blumeria hordei</taxon>
    </lineage>
</organism>
<dbReference type="Proteomes" id="UP000015441">
    <property type="component" value="Unassembled WGS sequence"/>
</dbReference>
<evidence type="ECO:0000313" key="3">
    <source>
        <dbReference type="Proteomes" id="UP000015441"/>
    </source>
</evidence>
<proteinExistence type="predicted"/>
<dbReference type="HOGENOM" id="CLU_156674_0_0_1"/>
<dbReference type="SMR" id="N1JEC3"/>
<dbReference type="InParanoid" id="N1JEC3"/>
<feature type="chain" id="PRO_5004106604" evidence="1">
    <location>
        <begin position="22"/>
        <end position="134"/>
    </location>
</feature>
<feature type="signal peptide" evidence="1">
    <location>
        <begin position="1"/>
        <end position="21"/>
    </location>
</feature>
<name>N1JEC3_BLUG1</name>
<gene>
    <name evidence="2" type="ORF">BGHDH14_bgh03686</name>
</gene>